<name>A0A9Q3PJ98_9BASI</name>
<dbReference type="AlphaFoldDB" id="A0A9Q3PJ98"/>
<evidence type="ECO:0000256" key="1">
    <source>
        <dbReference type="SAM" id="MobiDB-lite"/>
    </source>
</evidence>
<evidence type="ECO:0000313" key="2">
    <source>
        <dbReference type="EMBL" id="MBW0563764.1"/>
    </source>
</evidence>
<keyword evidence="3" id="KW-1185">Reference proteome</keyword>
<reference evidence="2" key="1">
    <citation type="submission" date="2021-03" db="EMBL/GenBank/DDBJ databases">
        <title>Draft genome sequence of rust myrtle Austropuccinia psidii MF-1, a brazilian biotype.</title>
        <authorList>
            <person name="Quecine M.C."/>
            <person name="Pachon D.M.R."/>
            <person name="Bonatelli M.L."/>
            <person name="Correr F.H."/>
            <person name="Franceschini L.M."/>
            <person name="Leite T.F."/>
            <person name="Margarido G.R.A."/>
            <person name="Almeida C.A."/>
            <person name="Ferrarezi J.A."/>
            <person name="Labate C.A."/>
        </authorList>
    </citation>
    <scope>NUCLEOTIDE SEQUENCE</scope>
    <source>
        <strain evidence="2">MF-1</strain>
    </source>
</reference>
<dbReference type="Proteomes" id="UP000765509">
    <property type="component" value="Unassembled WGS sequence"/>
</dbReference>
<protein>
    <submittedName>
        <fullName evidence="2">Uncharacterized protein</fullName>
    </submittedName>
</protein>
<organism evidence="2 3">
    <name type="scientific">Austropuccinia psidii MF-1</name>
    <dbReference type="NCBI Taxonomy" id="1389203"/>
    <lineage>
        <taxon>Eukaryota</taxon>
        <taxon>Fungi</taxon>
        <taxon>Dikarya</taxon>
        <taxon>Basidiomycota</taxon>
        <taxon>Pucciniomycotina</taxon>
        <taxon>Pucciniomycetes</taxon>
        <taxon>Pucciniales</taxon>
        <taxon>Sphaerophragmiaceae</taxon>
        <taxon>Austropuccinia</taxon>
    </lineage>
</organism>
<feature type="compositionally biased region" description="Basic and acidic residues" evidence="1">
    <location>
        <begin position="55"/>
        <end position="68"/>
    </location>
</feature>
<sequence length="232" mass="26616">PDGTVQKGLIVHHSTRNKHINISTNEPFEETVSKLFPTLSFKDNKNNLRHPQHKAPIEDKSDSENEDSMKDSEIVMLVMKYITWLHLDCGLSQEKCRRAQDQVVHILEETLKKNQEKCTFTNSIPREICTTLKKLNLEVAFEQFVCCSNCFSLYDAKLAPEECGYQVSLATQPCGADLFHPHRIVQRDKIDIFKKVLNPKDQGGCLVKFCLVTQHDPGFQNQHLLRRVLQIG</sequence>
<comment type="caution">
    <text evidence="2">The sequence shown here is derived from an EMBL/GenBank/DDBJ whole genome shotgun (WGS) entry which is preliminary data.</text>
</comment>
<proteinExistence type="predicted"/>
<dbReference type="EMBL" id="AVOT02074713">
    <property type="protein sequence ID" value="MBW0563764.1"/>
    <property type="molecule type" value="Genomic_DNA"/>
</dbReference>
<accession>A0A9Q3PJ98</accession>
<feature type="region of interest" description="Disordered" evidence="1">
    <location>
        <begin position="43"/>
        <end position="68"/>
    </location>
</feature>
<evidence type="ECO:0000313" key="3">
    <source>
        <dbReference type="Proteomes" id="UP000765509"/>
    </source>
</evidence>
<gene>
    <name evidence="2" type="ORF">O181_103479</name>
</gene>
<feature type="non-terminal residue" evidence="2">
    <location>
        <position position="1"/>
    </location>
</feature>
<dbReference type="OrthoDB" id="3269001at2759"/>